<accession>A0ACB9G1A3</accession>
<reference evidence="2" key="1">
    <citation type="journal article" date="2022" name="Mol. Ecol. Resour.">
        <title>The genomes of chicory, endive, great burdock and yacon provide insights into Asteraceae palaeo-polyploidization history and plant inulin production.</title>
        <authorList>
            <person name="Fan W."/>
            <person name="Wang S."/>
            <person name="Wang H."/>
            <person name="Wang A."/>
            <person name="Jiang F."/>
            <person name="Liu H."/>
            <person name="Zhao H."/>
            <person name="Xu D."/>
            <person name="Zhang Y."/>
        </authorList>
    </citation>
    <scope>NUCLEOTIDE SEQUENCE [LARGE SCALE GENOMIC DNA]</scope>
    <source>
        <strain evidence="2">cv. Yunnan</strain>
    </source>
</reference>
<evidence type="ECO:0000313" key="2">
    <source>
        <dbReference type="Proteomes" id="UP001056120"/>
    </source>
</evidence>
<proteinExistence type="predicted"/>
<dbReference type="EMBL" id="CM042032">
    <property type="protein sequence ID" value="KAI3777233.1"/>
    <property type="molecule type" value="Genomic_DNA"/>
</dbReference>
<reference evidence="1 2" key="2">
    <citation type="journal article" date="2022" name="Mol. Ecol. Resour.">
        <title>The genomes of chicory, endive, great burdock and yacon provide insights into Asteraceae paleo-polyploidization history and plant inulin production.</title>
        <authorList>
            <person name="Fan W."/>
            <person name="Wang S."/>
            <person name="Wang H."/>
            <person name="Wang A."/>
            <person name="Jiang F."/>
            <person name="Liu H."/>
            <person name="Zhao H."/>
            <person name="Xu D."/>
            <person name="Zhang Y."/>
        </authorList>
    </citation>
    <scope>NUCLEOTIDE SEQUENCE [LARGE SCALE GENOMIC DNA]</scope>
    <source>
        <strain evidence="2">cv. Yunnan</strain>
        <tissue evidence="1">Leaves</tissue>
    </source>
</reference>
<gene>
    <name evidence="1" type="ORF">L1987_47031</name>
</gene>
<evidence type="ECO:0000313" key="1">
    <source>
        <dbReference type="EMBL" id="KAI3777233.1"/>
    </source>
</evidence>
<protein>
    <submittedName>
        <fullName evidence="1">Uncharacterized protein</fullName>
    </submittedName>
</protein>
<dbReference type="Proteomes" id="UP001056120">
    <property type="component" value="Linkage Group LG15"/>
</dbReference>
<sequence>MRLNRIRSTQSHGYGLFSWSMQSVIQRYNRTKDGDNQLLTSMSEVQFWQMEAEVLRQQLETLQETHRQVMGKELRNMGVLDLEKLENQLQMSLQGIRLKKEEILINEIQDLTRKGSLIHQQNIELYKTVPIPQIYGASAENCVIQETDGRGLMNLQISQLPEHQTHGIPTVDYSMSMDNIELESLMKMMKMP</sequence>
<keyword evidence="2" id="KW-1185">Reference proteome</keyword>
<name>A0ACB9G1A3_9ASTR</name>
<organism evidence="1 2">
    <name type="scientific">Smallanthus sonchifolius</name>
    <dbReference type="NCBI Taxonomy" id="185202"/>
    <lineage>
        <taxon>Eukaryota</taxon>
        <taxon>Viridiplantae</taxon>
        <taxon>Streptophyta</taxon>
        <taxon>Embryophyta</taxon>
        <taxon>Tracheophyta</taxon>
        <taxon>Spermatophyta</taxon>
        <taxon>Magnoliopsida</taxon>
        <taxon>eudicotyledons</taxon>
        <taxon>Gunneridae</taxon>
        <taxon>Pentapetalae</taxon>
        <taxon>asterids</taxon>
        <taxon>campanulids</taxon>
        <taxon>Asterales</taxon>
        <taxon>Asteraceae</taxon>
        <taxon>Asteroideae</taxon>
        <taxon>Heliantheae alliance</taxon>
        <taxon>Millerieae</taxon>
        <taxon>Smallanthus</taxon>
    </lineage>
</organism>
<comment type="caution">
    <text evidence="1">The sequence shown here is derived from an EMBL/GenBank/DDBJ whole genome shotgun (WGS) entry which is preliminary data.</text>
</comment>